<evidence type="ECO:0000313" key="2">
    <source>
        <dbReference type="EMBL" id="MBC9245186.1"/>
    </source>
</evidence>
<evidence type="ECO:0000313" key="3">
    <source>
        <dbReference type="Proteomes" id="UP000608594"/>
    </source>
</evidence>
<sequence length="262" mass="28339">MRFAINHISAPRLALADFFAMCRRLGVHEVEIRNDIPDVLSAMTPQAVRAEAAAQGITILSINALYPFNRWSGDLPDRAQRMADYAAECGARALVMCPLNDGTAIAHSQVVTALDALVGVLKDRGLTGLVEPLGFPISSLRLKSEAIAAMTEADENGVFALMHDTFHHHLSGETQIYPHRTGLVHISGVTDPGLDVARMLDAHRVLVDEDDRLDNLGQIRALLAGGYDGPFSFEPFAESVHALDNPEAALRASMDVIRKGLA</sequence>
<dbReference type="Proteomes" id="UP000608594">
    <property type="component" value="Unassembled WGS sequence"/>
</dbReference>
<reference evidence="2" key="1">
    <citation type="submission" date="2020-08" db="EMBL/GenBank/DDBJ databases">
        <title>Paracoccus amoyensis sp. nov., isolated from the surface seawater at coast of Xiamen, Fujian.</title>
        <authorList>
            <person name="Lyu L."/>
        </authorList>
    </citation>
    <scope>NUCLEOTIDE SEQUENCE</scope>
    <source>
        <strain evidence="2">11-3</strain>
    </source>
</reference>
<dbReference type="Pfam" id="PF01261">
    <property type="entry name" value="AP_endonuc_2"/>
    <property type="match status" value="1"/>
</dbReference>
<dbReference type="PIRSF" id="PIRSF036778">
    <property type="entry name" value="UCP036778"/>
    <property type="match status" value="1"/>
</dbReference>
<dbReference type="InterPro" id="IPR036237">
    <property type="entry name" value="Xyl_isomerase-like_sf"/>
</dbReference>
<organism evidence="2 3">
    <name type="scientific">Paracoccus amoyensis</name>
    <dbReference type="NCBI Taxonomy" id="2760093"/>
    <lineage>
        <taxon>Bacteria</taxon>
        <taxon>Pseudomonadati</taxon>
        <taxon>Pseudomonadota</taxon>
        <taxon>Alphaproteobacteria</taxon>
        <taxon>Rhodobacterales</taxon>
        <taxon>Paracoccaceae</taxon>
        <taxon>Paracoccus</taxon>
    </lineage>
</organism>
<dbReference type="SUPFAM" id="SSF51658">
    <property type="entry name" value="Xylose isomerase-like"/>
    <property type="match status" value="1"/>
</dbReference>
<comment type="caution">
    <text evidence="2">The sequence shown here is derived from an EMBL/GenBank/DDBJ whole genome shotgun (WGS) entry which is preliminary data.</text>
</comment>
<feature type="domain" description="Xylose isomerase-like TIM barrel" evidence="1">
    <location>
        <begin position="19"/>
        <end position="259"/>
    </location>
</feature>
<gene>
    <name evidence="2" type="ORF">H4P12_00305</name>
</gene>
<evidence type="ECO:0000259" key="1">
    <source>
        <dbReference type="Pfam" id="PF01261"/>
    </source>
</evidence>
<dbReference type="InterPro" id="IPR014621">
    <property type="entry name" value="UCP036778_sugar_epimerase"/>
</dbReference>
<proteinExistence type="predicted"/>
<protein>
    <submittedName>
        <fullName evidence="2">TIM barrel protein</fullName>
    </submittedName>
</protein>
<accession>A0A926J9N2</accession>
<dbReference type="Gene3D" id="3.20.20.150">
    <property type="entry name" value="Divalent-metal-dependent TIM barrel enzymes"/>
    <property type="match status" value="1"/>
</dbReference>
<dbReference type="InterPro" id="IPR013022">
    <property type="entry name" value="Xyl_isomerase-like_TIM-brl"/>
</dbReference>
<dbReference type="PANTHER" id="PTHR12110:SF48">
    <property type="entry name" value="BLL3656 PROTEIN"/>
    <property type="match status" value="1"/>
</dbReference>
<dbReference type="InterPro" id="IPR050312">
    <property type="entry name" value="IolE/XylAMocC-like"/>
</dbReference>
<dbReference type="AlphaFoldDB" id="A0A926J9N2"/>
<dbReference type="RefSeq" id="WP_187791611.1">
    <property type="nucleotide sequence ID" value="NZ_JACOQL010000001.1"/>
</dbReference>
<dbReference type="EMBL" id="JACOQL010000001">
    <property type="protein sequence ID" value="MBC9245186.1"/>
    <property type="molecule type" value="Genomic_DNA"/>
</dbReference>
<name>A0A926J9N2_9RHOB</name>
<keyword evidence="3" id="KW-1185">Reference proteome</keyword>
<dbReference type="PANTHER" id="PTHR12110">
    <property type="entry name" value="HYDROXYPYRUVATE ISOMERASE"/>
    <property type="match status" value="1"/>
</dbReference>